<organism evidence="1 2">
    <name type="scientific">Panagrolaimus davidi</name>
    <dbReference type="NCBI Taxonomy" id="227884"/>
    <lineage>
        <taxon>Eukaryota</taxon>
        <taxon>Metazoa</taxon>
        <taxon>Ecdysozoa</taxon>
        <taxon>Nematoda</taxon>
        <taxon>Chromadorea</taxon>
        <taxon>Rhabditida</taxon>
        <taxon>Tylenchina</taxon>
        <taxon>Panagrolaimomorpha</taxon>
        <taxon>Panagrolaimoidea</taxon>
        <taxon>Panagrolaimidae</taxon>
        <taxon>Panagrolaimus</taxon>
    </lineage>
</organism>
<proteinExistence type="predicted"/>
<protein>
    <submittedName>
        <fullName evidence="2">Uncharacterized protein</fullName>
    </submittedName>
</protein>
<dbReference type="WBParaSite" id="PDA_v2.g22440.t1">
    <property type="protein sequence ID" value="PDA_v2.g22440.t1"/>
    <property type="gene ID" value="PDA_v2.g22440"/>
</dbReference>
<reference evidence="2" key="1">
    <citation type="submission" date="2022-11" db="UniProtKB">
        <authorList>
            <consortium name="WormBaseParasite"/>
        </authorList>
    </citation>
    <scope>IDENTIFICATION</scope>
</reference>
<evidence type="ECO:0000313" key="2">
    <source>
        <dbReference type="WBParaSite" id="PDA_v2.g22440.t1"/>
    </source>
</evidence>
<dbReference type="Proteomes" id="UP000887578">
    <property type="component" value="Unplaced"/>
</dbReference>
<dbReference type="AlphaFoldDB" id="A0A914PUN3"/>
<sequence length="81" mass="8958">MAVAKDEISAEKCRSLLVIKKEFIHLSEDGLNKLVGGKAPHIKKIISEADLINIEEHGIDKIVLVGNKKAIDDAKKMIRLL</sequence>
<evidence type="ECO:0000313" key="1">
    <source>
        <dbReference type="Proteomes" id="UP000887578"/>
    </source>
</evidence>
<keyword evidence="1" id="KW-1185">Reference proteome</keyword>
<accession>A0A914PUN3</accession>
<name>A0A914PUN3_9BILA</name>